<accession>A0ABY5NTM5</accession>
<reference evidence="1 2" key="1">
    <citation type="submission" date="2022-08" db="EMBL/GenBank/DDBJ databases">
        <title>Myroides zhujiangensis sp. nov., a novel bacterium isolated from sediment in the Pearl River Estuary.</title>
        <authorList>
            <person name="Cui L."/>
        </authorList>
    </citation>
    <scope>NUCLEOTIDE SEQUENCE [LARGE SCALE GENOMIC DNA]</scope>
    <source>
        <strain evidence="1 2">SCSIO 72103</strain>
    </source>
</reference>
<proteinExistence type="predicted"/>
<organism evidence="1 2">
    <name type="scientific">Paenimyroides aestuarii</name>
    <dbReference type="NCBI Taxonomy" id="2968490"/>
    <lineage>
        <taxon>Bacteria</taxon>
        <taxon>Pseudomonadati</taxon>
        <taxon>Bacteroidota</taxon>
        <taxon>Flavobacteriia</taxon>
        <taxon>Flavobacteriales</taxon>
        <taxon>Flavobacteriaceae</taxon>
        <taxon>Paenimyroides</taxon>
    </lineage>
</organism>
<dbReference type="EMBL" id="CP102382">
    <property type="protein sequence ID" value="UUV21946.1"/>
    <property type="molecule type" value="Genomic_DNA"/>
</dbReference>
<dbReference type="RefSeq" id="WP_257499866.1">
    <property type="nucleotide sequence ID" value="NZ_CP102382.1"/>
</dbReference>
<keyword evidence="2" id="KW-1185">Reference proteome</keyword>
<dbReference type="Proteomes" id="UP001317001">
    <property type="component" value="Chromosome"/>
</dbReference>
<sequence length="273" mass="32572">MENMNYSREFKDAVSFANEHNLFLGYGNPNGKILMIGKEHYFDHKHKQDTKEFYEEILNSRNKENRKNIHSWETNVKENYEFDWNARTESFLDNSNALTAWWNQKNKQDRNGNGGTSNTYLHYQKIYQNVFLNGNTQSNINFQREIYTSELNDVPSGRSYNLLELKKLRTESIEKRKDLFRKDFFKTFPVVIIASGHYPRDYNFDIEDIFEVKFFEETKIVGKSWYNLHYSSDGKRMLIHTRQLSTSVSTELITSLSNEIKEFLNRLSQKENQ</sequence>
<gene>
    <name evidence="1" type="ORF">NPX36_02570</name>
</gene>
<protein>
    <submittedName>
        <fullName evidence="1">Uncharacterized protein</fullName>
    </submittedName>
</protein>
<name>A0ABY5NTM5_9FLAO</name>
<evidence type="ECO:0000313" key="1">
    <source>
        <dbReference type="EMBL" id="UUV21946.1"/>
    </source>
</evidence>
<evidence type="ECO:0000313" key="2">
    <source>
        <dbReference type="Proteomes" id="UP001317001"/>
    </source>
</evidence>